<sequence>MSRRVRTVIDVVDDLTNEVVDNAETISFGYRGIAYETDLIPDSARRMDEAFAPFLKNARKVGRMAGSKPRRGRSPESSEMRKWAEENGHHVPARGRVPEAVAAAYRARHTAPTSRYVPAESDLDQTME</sequence>
<gene>
    <name evidence="5" type="ORF">KO481_16890</name>
</gene>
<evidence type="ECO:0000259" key="4">
    <source>
        <dbReference type="Pfam" id="PF23359"/>
    </source>
</evidence>
<evidence type="ECO:0000313" key="5">
    <source>
        <dbReference type="EMBL" id="MBU3063198.1"/>
    </source>
</evidence>
<feature type="domain" description="Lsr2 DNA-binding" evidence="4">
    <location>
        <begin position="74"/>
        <end position="107"/>
    </location>
</feature>
<name>A0ABS6AYS2_9NOCA</name>
<evidence type="ECO:0000256" key="1">
    <source>
        <dbReference type="ARBA" id="ARBA00023125"/>
    </source>
</evidence>
<dbReference type="Gene3D" id="4.10.320.10">
    <property type="entry name" value="E3-binding domain"/>
    <property type="match status" value="1"/>
</dbReference>
<dbReference type="InterPro" id="IPR055370">
    <property type="entry name" value="Lsr2_DNA-bd"/>
</dbReference>
<dbReference type="Pfam" id="PF11774">
    <property type="entry name" value="Lsr2"/>
    <property type="match status" value="1"/>
</dbReference>
<dbReference type="RefSeq" id="WP_215918109.1">
    <property type="nucleotide sequence ID" value="NZ_JAHKNI010000005.1"/>
</dbReference>
<protein>
    <submittedName>
        <fullName evidence="5">Lsr2 family protein</fullName>
    </submittedName>
</protein>
<organism evidence="5 6">
    <name type="scientific">Nocardia albiluteola</name>
    <dbReference type="NCBI Taxonomy" id="2842303"/>
    <lineage>
        <taxon>Bacteria</taxon>
        <taxon>Bacillati</taxon>
        <taxon>Actinomycetota</taxon>
        <taxon>Actinomycetes</taxon>
        <taxon>Mycobacteriales</taxon>
        <taxon>Nocardiaceae</taxon>
        <taxon>Nocardia</taxon>
    </lineage>
</organism>
<dbReference type="InterPro" id="IPR042261">
    <property type="entry name" value="Lsr2-like_dimerization"/>
</dbReference>
<proteinExistence type="predicted"/>
<dbReference type="InterPro" id="IPR024412">
    <property type="entry name" value="Lsr2_dim_dom"/>
</dbReference>
<feature type="compositionally biased region" description="Low complexity" evidence="2">
    <location>
        <begin position="98"/>
        <end position="113"/>
    </location>
</feature>
<feature type="domain" description="Lsr2 dimerization" evidence="3">
    <location>
        <begin position="6"/>
        <end position="62"/>
    </location>
</feature>
<dbReference type="Proteomes" id="UP000733379">
    <property type="component" value="Unassembled WGS sequence"/>
</dbReference>
<evidence type="ECO:0000259" key="3">
    <source>
        <dbReference type="Pfam" id="PF11774"/>
    </source>
</evidence>
<accession>A0ABS6AYS2</accession>
<evidence type="ECO:0000256" key="2">
    <source>
        <dbReference type="SAM" id="MobiDB-lite"/>
    </source>
</evidence>
<comment type="caution">
    <text evidence="5">The sequence shown here is derived from an EMBL/GenBank/DDBJ whole genome shotgun (WGS) entry which is preliminary data.</text>
</comment>
<keyword evidence="6" id="KW-1185">Reference proteome</keyword>
<dbReference type="InterPro" id="IPR036625">
    <property type="entry name" value="E3-bd_dom_sf"/>
</dbReference>
<dbReference type="Gene3D" id="3.30.60.230">
    <property type="entry name" value="Lsr2, dimerization domain"/>
    <property type="match status" value="1"/>
</dbReference>
<feature type="compositionally biased region" description="Basic residues" evidence="2">
    <location>
        <begin position="62"/>
        <end position="72"/>
    </location>
</feature>
<dbReference type="EMBL" id="JAHKNI010000005">
    <property type="protein sequence ID" value="MBU3063198.1"/>
    <property type="molecule type" value="Genomic_DNA"/>
</dbReference>
<evidence type="ECO:0000313" key="6">
    <source>
        <dbReference type="Proteomes" id="UP000733379"/>
    </source>
</evidence>
<keyword evidence="1" id="KW-0238">DNA-binding</keyword>
<feature type="region of interest" description="Disordered" evidence="2">
    <location>
        <begin position="62"/>
        <end position="128"/>
    </location>
</feature>
<reference evidence="5 6" key="1">
    <citation type="submission" date="2021-06" db="EMBL/GenBank/DDBJ databases">
        <title>Actinomycetes sequencing.</title>
        <authorList>
            <person name="Shan Q."/>
        </authorList>
    </citation>
    <scope>NUCLEOTIDE SEQUENCE [LARGE SCALE GENOMIC DNA]</scope>
    <source>
        <strain evidence="5 6">NEAU-G5</strain>
    </source>
</reference>
<dbReference type="Pfam" id="PF23359">
    <property type="entry name" value="Lsr2_DNA-bd"/>
    <property type="match status" value="1"/>
</dbReference>
<feature type="compositionally biased region" description="Basic and acidic residues" evidence="2">
    <location>
        <begin position="73"/>
        <end position="89"/>
    </location>
</feature>